<sequence>MLLIDDTIIANNHIIATKEDITEVRVLKDKPTRDDFYNLSENGIALVILKKKIASKTQAELNTFFGLDANNSIYVNGYLVESPKYKFATESIVEVELVTPTAENKLEQKVINVWTLTQDERVNGCKQQ</sequence>
<gene>
    <name evidence="1" type="ORF">CLV90_2869</name>
</gene>
<keyword evidence="2" id="KW-1185">Reference proteome</keyword>
<evidence type="ECO:0000313" key="2">
    <source>
        <dbReference type="Proteomes" id="UP000294749"/>
    </source>
</evidence>
<accession>A0A4R7K014</accession>
<dbReference type="AlphaFoldDB" id="A0A4R7K014"/>
<dbReference type="Proteomes" id="UP000294749">
    <property type="component" value="Unassembled WGS sequence"/>
</dbReference>
<dbReference type="EMBL" id="SOAY01000012">
    <property type="protein sequence ID" value="TDT43746.1"/>
    <property type="molecule type" value="Genomic_DNA"/>
</dbReference>
<comment type="caution">
    <text evidence="1">The sequence shown here is derived from an EMBL/GenBank/DDBJ whole genome shotgun (WGS) entry which is preliminary data.</text>
</comment>
<organism evidence="1 2">
    <name type="scientific">Maribacter spongiicola</name>
    <dbReference type="NCBI Taxonomy" id="1206753"/>
    <lineage>
        <taxon>Bacteria</taxon>
        <taxon>Pseudomonadati</taxon>
        <taxon>Bacteroidota</taxon>
        <taxon>Flavobacteriia</taxon>
        <taxon>Flavobacteriales</taxon>
        <taxon>Flavobacteriaceae</taxon>
        <taxon>Maribacter</taxon>
    </lineage>
</organism>
<protein>
    <submittedName>
        <fullName evidence="1">Uncharacterized protein</fullName>
    </submittedName>
</protein>
<reference evidence="1 2" key="1">
    <citation type="submission" date="2019-03" db="EMBL/GenBank/DDBJ databases">
        <title>Genomic Encyclopedia of Archaeal and Bacterial Type Strains, Phase II (KMG-II): from individual species to whole genera.</title>
        <authorList>
            <person name="Goeker M."/>
        </authorList>
    </citation>
    <scope>NUCLEOTIDE SEQUENCE [LARGE SCALE GENOMIC DNA]</scope>
    <source>
        <strain evidence="1 2">DSM 25233</strain>
    </source>
</reference>
<name>A0A4R7K014_9FLAO</name>
<evidence type="ECO:0000313" key="1">
    <source>
        <dbReference type="EMBL" id="TDT43746.1"/>
    </source>
</evidence>
<proteinExistence type="predicted"/>